<dbReference type="Pfam" id="PF13419">
    <property type="entry name" value="HAD_2"/>
    <property type="match status" value="1"/>
</dbReference>
<sequence>MKFIFDFDDVLFHTTKKFREHENAILEKAGISRETSMEYSKKERWNLFSLRKMLAHFSVPPELYEKIMEKSKNHVNEELREIIEKLGKPNCYLVTYGDEEFQLDKIKRSGIMPLFSEVIVVIGSKKEAIEKICAKYKNEKVIFVDDKAKHFEDLDFIKYPNLKTILYDERGLEKLTSILS</sequence>
<accession>A0A1F6VA77</accession>
<evidence type="ECO:0000313" key="1">
    <source>
        <dbReference type="EMBL" id="OGI66512.1"/>
    </source>
</evidence>
<organism evidence="1 2">
    <name type="scientific">Candidatus Nomurabacteria bacterium RIFCSPHIGHO2_01_FULL_39_10</name>
    <dbReference type="NCBI Taxonomy" id="1801733"/>
    <lineage>
        <taxon>Bacteria</taxon>
        <taxon>Candidatus Nomuraibacteriota</taxon>
    </lineage>
</organism>
<gene>
    <name evidence="1" type="ORF">A2642_02590</name>
</gene>
<dbReference type="NCBIfam" id="TIGR01509">
    <property type="entry name" value="HAD-SF-IA-v3"/>
    <property type="match status" value="1"/>
</dbReference>
<dbReference type="InterPro" id="IPR023214">
    <property type="entry name" value="HAD_sf"/>
</dbReference>
<dbReference type="InterPro" id="IPR041492">
    <property type="entry name" value="HAD_2"/>
</dbReference>
<dbReference type="SUPFAM" id="SSF56784">
    <property type="entry name" value="HAD-like"/>
    <property type="match status" value="1"/>
</dbReference>
<dbReference type="Gene3D" id="3.40.50.1000">
    <property type="entry name" value="HAD superfamily/HAD-like"/>
    <property type="match status" value="1"/>
</dbReference>
<proteinExistence type="predicted"/>
<dbReference type="Proteomes" id="UP000178700">
    <property type="component" value="Unassembled WGS sequence"/>
</dbReference>
<comment type="caution">
    <text evidence="1">The sequence shown here is derived from an EMBL/GenBank/DDBJ whole genome shotgun (WGS) entry which is preliminary data.</text>
</comment>
<name>A0A1F6VA77_9BACT</name>
<reference evidence="1 2" key="1">
    <citation type="journal article" date="2016" name="Nat. Commun.">
        <title>Thousands of microbial genomes shed light on interconnected biogeochemical processes in an aquifer system.</title>
        <authorList>
            <person name="Anantharaman K."/>
            <person name="Brown C.T."/>
            <person name="Hug L.A."/>
            <person name="Sharon I."/>
            <person name="Castelle C.J."/>
            <person name="Probst A.J."/>
            <person name="Thomas B.C."/>
            <person name="Singh A."/>
            <person name="Wilkins M.J."/>
            <person name="Karaoz U."/>
            <person name="Brodie E.L."/>
            <person name="Williams K.H."/>
            <person name="Hubbard S.S."/>
            <person name="Banfield J.F."/>
        </authorList>
    </citation>
    <scope>NUCLEOTIDE SEQUENCE [LARGE SCALE GENOMIC DNA]</scope>
</reference>
<evidence type="ECO:0000313" key="2">
    <source>
        <dbReference type="Proteomes" id="UP000178700"/>
    </source>
</evidence>
<dbReference type="InterPro" id="IPR006439">
    <property type="entry name" value="HAD-SF_hydro_IA"/>
</dbReference>
<dbReference type="EMBL" id="MFTJ01000009">
    <property type="protein sequence ID" value="OGI66512.1"/>
    <property type="molecule type" value="Genomic_DNA"/>
</dbReference>
<dbReference type="InterPro" id="IPR036412">
    <property type="entry name" value="HAD-like_sf"/>
</dbReference>
<dbReference type="AlphaFoldDB" id="A0A1F6VA77"/>
<protein>
    <submittedName>
        <fullName evidence="1">Uncharacterized protein</fullName>
    </submittedName>
</protein>